<proteinExistence type="predicted"/>
<accession>A0A8H6PHD3</accession>
<dbReference type="OrthoDB" id="4510502at2759"/>
<keyword evidence="2" id="KW-1185">Reference proteome</keyword>
<name>A0A8H6PHD3_9EURO</name>
<reference evidence="1" key="1">
    <citation type="submission" date="2020-06" db="EMBL/GenBank/DDBJ databases">
        <title>Draft genome sequences of strains closely related to Aspergillus parafelis and Aspergillus hiratsukae.</title>
        <authorList>
            <person name="Dos Santos R.A.C."/>
            <person name="Rivero-Menendez O."/>
            <person name="Steenwyk J.L."/>
            <person name="Mead M.E."/>
            <person name="Goldman G.H."/>
            <person name="Alastruey-Izquierdo A."/>
            <person name="Rokas A."/>
        </authorList>
    </citation>
    <scope>NUCLEOTIDE SEQUENCE</scope>
    <source>
        <strain evidence="1">CNM-CM5793</strain>
    </source>
</reference>
<dbReference type="AlphaFoldDB" id="A0A8H6PHD3"/>
<evidence type="ECO:0000313" key="2">
    <source>
        <dbReference type="Proteomes" id="UP000630445"/>
    </source>
</evidence>
<dbReference type="Proteomes" id="UP000630445">
    <property type="component" value="Unassembled WGS sequence"/>
</dbReference>
<protein>
    <submittedName>
        <fullName evidence="1">Uncharacterized protein</fullName>
    </submittedName>
</protein>
<sequence length="143" mass="15847">MPRPVVNYHRSRLLQRFGLTRRSSPASINSLSVGQAMLLRTLLLTLMNRTRHSHDYSYRISAATQLEILSLVDQLKRRIHEANAIALFAAFGMPHNANMTHLAALDLMSLEMLLPSVASKKEIEIAQLLVDCGAAVNSTIDGP</sequence>
<organism evidence="1 2">
    <name type="scientific">Aspergillus hiratsukae</name>
    <dbReference type="NCBI Taxonomy" id="1194566"/>
    <lineage>
        <taxon>Eukaryota</taxon>
        <taxon>Fungi</taxon>
        <taxon>Dikarya</taxon>
        <taxon>Ascomycota</taxon>
        <taxon>Pezizomycotina</taxon>
        <taxon>Eurotiomycetes</taxon>
        <taxon>Eurotiomycetidae</taxon>
        <taxon>Eurotiales</taxon>
        <taxon>Aspergillaceae</taxon>
        <taxon>Aspergillus</taxon>
        <taxon>Aspergillus subgen. Fumigati</taxon>
    </lineage>
</organism>
<evidence type="ECO:0000313" key="1">
    <source>
        <dbReference type="EMBL" id="KAF7136854.1"/>
    </source>
</evidence>
<comment type="caution">
    <text evidence="1">The sequence shown here is derived from an EMBL/GenBank/DDBJ whole genome shotgun (WGS) entry which is preliminary data.</text>
</comment>
<gene>
    <name evidence="1" type="ORF">CNMCM5793_006424</name>
</gene>
<dbReference type="EMBL" id="JACBAD010001705">
    <property type="protein sequence ID" value="KAF7136854.1"/>
    <property type="molecule type" value="Genomic_DNA"/>
</dbReference>